<dbReference type="Gene3D" id="2.30.40.10">
    <property type="entry name" value="Urease, subunit C, domain 1"/>
    <property type="match status" value="1"/>
</dbReference>
<evidence type="ECO:0000259" key="9">
    <source>
        <dbReference type="Pfam" id="PF01979"/>
    </source>
</evidence>
<evidence type="ECO:0000313" key="11">
    <source>
        <dbReference type="Proteomes" id="UP001219355"/>
    </source>
</evidence>
<evidence type="ECO:0000313" key="10">
    <source>
        <dbReference type="EMBL" id="WEW59484.1"/>
    </source>
</evidence>
<keyword evidence="5 8" id="KW-0862">Zinc</keyword>
<proteinExistence type="inferred from homology"/>
<sequence length="512" mass="55356">MATDSNSTNSLKSKCSRTIYYGTFLQLPRAADIPATPTSPPKYRLIVNHGALWVSTADGRIEGFDWEVEDERGLHDLIERHGWTVDGEEGSEQSMRIVRSRDDRNGFFFPGFVDTHIHASQYPNSGIFGSSTLLDWLETYTFPMESSFGNKDNPNVAPPSAHTAYNRVVSRTLSHGTTCAAYFATIHVPATNLLADICHARGQRALIGRVCMDNPKTCPAYYRDESNAQSLAATQASIAHIRSIDPHARLLHPIITPRFAPSCTPALLSALGALAASTTPPTHIQTHISENKAEIDLVRSTFPDAASYADVYDKAGLLTARTVLAHAIHLTPAERDTIRARGASVAHCPVSNSALGSGLCPVRTLLDEGISVGLGTDVSGGYSSSVLEAARQACLVSRLRAFRDGNAAGEREKLSVEEALYLATRGGAKVLRMEGDIGGFEEGMLWDAQMIELGGVVGGEEGDGDGGNRGSVDVFGWENWEEKVAKWMWNGDDRNVKAVWVGGRLVHGKIPL</sequence>
<name>A0AAF0DIM6_9EURO</name>
<dbReference type="Proteomes" id="UP001219355">
    <property type="component" value="Chromosome 3"/>
</dbReference>
<evidence type="ECO:0000256" key="1">
    <source>
        <dbReference type="ARBA" id="ARBA00004984"/>
    </source>
</evidence>
<comment type="catalytic activity">
    <reaction evidence="6 8">
        <text>guanine + H2O + H(+) = xanthine + NH4(+)</text>
        <dbReference type="Rhea" id="RHEA:14665"/>
        <dbReference type="ChEBI" id="CHEBI:15377"/>
        <dbReference type="ChEBI" id="CHEBI:15378"/>
        <dbReference type="ChEBI" id="CHEBI:16235"/>
        <dbReference type="ChEBI" id="CHEBI:17712"/>
        <dbReference type="ChEBI" id="CHEBI:28938"/>
        <dbReference type="EC" id="3.5.4.3"/>
    </reaction>
</comment>
<comment type="cofactor">
    <cofactor evidence="8">
        <name>Zn(2+)</name>
        <dbReference type="ChEBI" id="CHEBI:29105"/>
    </cofactor>
    <text evidence="8">Binds 1 zinc ion per subunit.</text>
</comment>
<dbReference type="AlphaFoldDB" id="A0AAF0DIM6"/>
<dbReference type="GO" id="GO:0008270">
    <property type="term" value="F:zinc ion binding"/>
    <property type="evidence" value="ECO:0007669"/>
    <property type="project" value="UniProtKB-UniRule"/>
</dbReference>
<dbReference type="InterPro" id="IPR051607">
    <property type="entry name" value="Metallo-dep_hydrolases"/>
</dbReference>
<dbReference type="GO" id="GO:0008892">
    <property type="term" value="F:guanine deaminase activity"/>
    <property type="evidence" value="ECO:0007669"/>
    <property type="project" value="UniProtKB-UniRule"/>
</dbReference>
<feature type="domain" description="Amidohydrolase-related" evidence="9">
    <location>
        <begin position="109"/>
        <end position="506"/>
    </location>
</feature>
<comment type="function">
    <text evidence="7 8">Catalyzes the hydrolytic deamination of guanine, producing xanthine and ammonia.</text>
</comment>
<dbReference type="NCBIfam" id="TIGR02967">
    <property type="entry name" value="guan_deamin"/>
    <property type="match status" value="1"/>
</dbReference>
<dbReference type="Pfam" id="PF01979">
    <property type="entry name" value="Amidohydro_1"/>
    <property type="match status" value="1"/>
</dbReference>
<dbReference type="PANTHER" id="PTHR11271:SF6">
    <property type="entry name" value="GUANINE DEAMINASE"/>
    <property type="match status" value="1"/>
</dbReference>
<dbReference type="FunFam" id="3.20.20.140:FF:000022">
    <property type="entry name" value="Guanine deaminase"/>
    <property type="match status" value="1"/>
</dbReference>
<dbReference type="EMBL" id="CP120629">
    <property type="protein sequence ID" value="WEW59484.1"/>
    <property type="molecule type" value="Genomic_DNA"/>
</dbReference>
<dbReference type="InterPro" id="IPR014311">
    <property type="entry name" value="Guanine_deaminase"/>
</dbReference>
<dbReference type="GO" id="GO:0005829">
    <property type="term" value="C:cytosol"/>
    <property type="evidence" value="ECO:0007669"/>
    <property type="project" value="TreeGrafter"/>
</dbReference>
<dbReference type="SUPFAM" id="SSF51556">
    <property type="entry name" value="Metallo-dependent hydrolases"/>
    <property type="match status" value="1"/>
</dbReference>
<comment type="pathway">
    <text evidence="1 8">Purine metabolism; guanine degradation; xanthine from guanine: step 1/1.</text>
</comment>
<dbReference type="PANTHER" id="PTHR11271">
    <property type="entry name" value="GUANINE DEAMINASE"/>
    <property type="match status" value="1"/>
</dbReference>
<gene>
    <name evidence="10" type="ORF">PRK78_004958</name>
</gene>
<dbReference type="EC" id="3.5.4.3" evidence="8"/>
<keyword evidence="11" id="KW-1185">Reference proteome</keyword>
<evidence type="ECO:0000256" key="8">
    <source>
        <dbReference type="RuleBase" id="RU366009"/>
    </source>
</evidence>
<dbReference type="InterPro" id="IPR011059">
    <property type="entry name" value="Metal-dep_hydrolase_composite"/>
</dbReference>
<organism evidence="10 11">
    <name type="scientific">Emydomyces testavorans</name>
    <dbReference type="NCBI Taxonomy" id="2070801"/>
    <lineage>
        <taxon>Eukaryota</taxon>
        <taxon>Fungi</taxon>
        <taxon>Dikarya</taxon>
        <taxon>Ascomycota</taxon>
        <taxon>Pezizomycotina</taxon>
        <taxon>Eurotiomycetes</taxon>
        <taxon>Eurotiomycetidae</taxon>
        <taxon>Onygenales</taxon>
        <taxon>Nannizziopsiaceae</taxon>
        <taxon>Emydomyces</taxon>
    </lineage>
</organism>
<evidence type="ECO:0000256" key="6">
    <source>
        <dbReference type="ARBA" id="ARBA00051148"/>
    </source>
</evidence>
<comment type="similarity">
    <text evidence="2 8">Belongs to the metallo-dependent hydrolases superfamily. ATZ/TRZ family.</text>
</comment>
<dbReference type="InterPro" id="IPR032466">
    <property type="entry name" value="Metal_Hydrolase"/>
</dbReference>
<dbReference type="InterPro" id="IPR006680">
    <property type="entry name" value="Amidohydro-rel"/>
</dbReference>
<evidence type="ECO:0000256" key="4">
    <source>
        <dbReference type="ARBA" id="ARBA00022801"/>
    </source>
</evidence>
<dbReference type="GO" id="GO:0006147">
    <property type="term" value="P:guanine catabolic process"/>
    <property type="evidence" value="ECO:0007669"/>
    <property type="project" value="UniProtKB-UniRule"/>
</dbReference>
<dbReference type="Gene3D" id="3.20.20.140">
    <property type="entry name" value="Metal-dependent hydrolases"/>
    <property type="match status" value="1"/>
</dbReference>
<keyword evidence="3 8" id="KW-0479">Metal-binding</keyword>
<reference evidence="10" key="1">
    <citation type="submission" date="2023-03" db="EMBL/GenBank/DDBJ databases">
        <title>Emydomyces testavorans Genome Sequence.</title>
        <authorList>
            <person name="Hoyer L."/>
        </authorList>
    </citation>
    <scope>NUCLEOTIDE SEQUENCE</scope>
    <source>
        <strain evidence="10">16-2883</strain>
    </source>
</reference>
<evidence type="ECO:0000256" key="2">
    <source>
        <dbReference type="ARBA" id="ARBA00006745"/>
    </source>
</evidence>
<keyword evidence="4 8" id="KW-0378">Hydrolase</keyword>
<protein>
    <recommendedName>
        <fullName evidence="8">Guanine deaminase</fullName>
        <shortName evidence="8">Guanase</shortName>
        <ecNumber evidence="8">3.5.4.3</ecNumber>
    </recommendedName>
    <alternativeName>
        <fullName evidence="8">Guanine aminohydrolase</fullName>
    </alternativeName>
</protein>
<evidence type="ECO:0000256" key="3">
    <source>
        <dbReference type="ARBA" id="ARBA00022723"/>
    </source>
</evidence>
<accession>A0AAF0DIM6</accession>
<evidence type="ECO:0000256" key="7">
    <source>
        <dbReference type="ARBA" id="ARBA00056079"/>
    </source>
</evidence>
<evidence type="ECO:0000256" key="5">
    <source>
        <dbReference type="ARBA" id="ARBA00022833"/>
    </source>
</evidence>